<evidence type="ECO:0000313" key="6">
    <source>
        <dbReference type="Proteomes" id="UP000669239"/>
    </source>
</evidence>
<proteinExistence type="predicted"/>
<evidence type="ECO:0000313" key="4">
    <source>
        <dbReference type="EMBL" id="MCG4748665.1"/>
    </source>
</evidence>
<gene>
    <name evidence="5" type="ORF">G5B36_07320</name>
    <name evidence="4" type="ORF">L0N08_24945</name>
</gene>
<reference evidence="5" key="2">
    <citation type="submission" date="2020-02" db="EMBL/GenBank/DDBJ databases">
        <authorList>
            <person name="Littmann E."/>
            <person name="Sorbara M."/>
        </authorList>
    </citation>
    <scope>NUCLEOTIDE SEQUENCE</scope>
    <source>
        <strain evidence="5">MSK.1.17</strain>
    </source>
</reference>
<keyword evidence="6" id="KW-1185">Reference proteome</keyword>
<dbReference type="Gene3D" id="3.20.20.450">
    <property type="entry name" value="EAL domain"/>
    <property type="match status" value="1"/>
</dbReference>
<dbReference type="GO" id="GO:0071111">
    <property type="term" value="F:cyclic-guanylate-specific phosphodiesterase activity"/>
    <property type="evidence" value="ECO:0007669"/>
    <property type="project" value="InterPro"/>
</dbReference>
<dbReference type="PANTHER" id="PTHR33121:SF70">
    <property type="entry name" value="SIGNALING PROTEIN YKOW"/>
    <property type="match status" value="1"/>
</dbReference>
<dbReference type="Gene3D" id="3.30.70.270">
    <property type="match status" value="1"/>
</dbReference>
<name>A0AAW5C6W3_9FIRM</name>
<dbReference type="SUPFAM" id="SSF141868">
    <property type="entry name" value="EAL domain-like"/>
    <property type="match status" value="1"/>
</dbReference>
<accession>A0AAW5C6W3</accession>
<dbReference type="SMART" id="SM00267">
    <property type="entry name" value="GGDEF"/>
    <property type="match status" value="1"/>
</dbReference>
<feature type="domain" description="GGDEF" evidence="3">
    <location>
        <begin position="344"/>
        <end position="476"/>
    </location>
</feature>
<comment type="caution">
    <text evidence="4">The sequence shown here is derived from an EMBL/GenBank/DDBJ whole genome shotgun (WGS) entry which is preliminary data.</text>
</comment>
<dbReference type="PROSITE" id="PS50883">
    <property type="entry name" value="EAL"/>
    <property type="match status" value="1"/>
</dbReference>
<dbReference type="EMBL" id="JAAITT010000008">
    <property type="protein sequence ID" value="NSJ48510.1"/>
    <property type="molecule type" value="Genomic_DNA"/>
</dbReference>
<dbReference type="InterPro" id="IPR035919">
    <property type="entry name" value="EAL_sf"/>
</dbReference>
<dbReference type="SUPFAM" id="SSF55073">
    <property type="entry name" value="Nucleotide cyclase"/>
    <property type="match status" value="1"/>
</dbReference>
<feature type="transmembrane region" description="Helical" evidence="1">
    <location>
        <begin position="12"/>
        <end position="33"/>
    </location>
</feature>
<feature type="transmembrane region" description="Helical" evidence="1">
    <location>
        <begin position="280"/>
        <end position="298"/>
    </location>
</feature>
<reference evidence="5 6" key="1">
    <citation type="journal article" date="2020" name="Cell Host Microbe">
        <title>Functional and Genomic Variation between Human-Derived Isolates of Lachnospiraceae Reveals Inter- and Intra-Species Diversity.</title>
        <authorList>
            <person name="Sorbara M.T."/>
            <person name="Littmann E.R."/>
            <person name="Fontana E."/>
            <person name="Moody T.U."/>
            <person name="Kohout C.E."/>
            <person name="Gjonbalaj M."/>
            <person name="Eaton V."/>
            <person name="Seok R."/>
            <person name="Leiner I.M."/>
            <person name="Pamer E.G."/>
        </authorList>
    </citation>
    <scope>NUCLEOTIDE SEQUENCE [LARGE SCALE GENOMIC DNA]</scope>
    <source>
        <strain evidence="5 6">MSK.1.17</strain>
    </source>
</reference>
<dbReference type="InterPro" id="IPR000160">
    <property type="entry name" value="GGDEF_dom"/>
</dbReference>
<dbReference type="InterPro" id="IPR050706">
    <property type="entry name" value="Cyclic-di-GMP_PDE-like"/>
</dbReference>
<feature type="domain" description="EAL" evidence="2">
    <location>
        <begin position="485"/>
        <end position="740"/>
    </location>
</feature>
<dbReference type="AlphaFoldDB" id="A0AAW5C6W3"/>
<dbReference type="Proteomes" id="UP001299608">
    <property type="component" value="Unassembled WGS sequence"/>
</dbReference>
<dbReference type="Pfam" id="PF00563">
    <property type="entry name" value="EAL"/>
    <property type="match status" value="1"/>
</dbReference>
<evidence type="ECO:0000256" key="1">
    <source>
        <dbReference type="SAM" id="Phobius"/>
    </source>
</evidence>
<dbReference type="Pfam" id="PF00990">
    <property type="entry name" value="GGDEF"/>
    <property type="match status" value="1"/>
</dbReference>
<dbReference type="InterPro" id="IPR043128">
    <property type="entry name" value="Rev_trsase/Diguanyl_cyclase"/>
</dbReference>
<protein>
    <submittedName>
        <fullName evidence="4">GGDEF domain-containing protein</fullName>
    </submittedName>
</protein>
<keyword evidence="1" id="KW-0472">Membrane</keyword>
<evidence type="ECO:0000259" key="3">
    <source>
        <dbReference type="PROSITE" id="PS50887"/>
    </source>
</evidence>
<dbReference type="CDD" id="cd01948">
    <property type="entry name" value="EAL"/>
    <property type="match status" value="1"/>
</dbReference>
<dbReference type="InterPro" id="IPR001633">
    <property type="entry name" value="EAL_dom"/>
</dbReference>
<dbReference type="SMART" id="SM00052">
    <property type="entry name" value="EAL"/>
    <property type="match status" value="1"/>
</dbReference>
<keyword evidence="1" id="KW-0812">Transmembrane</keyword>
<dbReference type="EMBL" id="JAKNGE010000041">
    <property type="protein sequence ID" value="MCG4748665.1"/>
    <property type="molecule type" value="Genomic_DNA"/>
</dbReference>
<dbReference type="PANTHER" id="PTHR33121">
    <property type="entry name" value="CYCLIC DI-GMP PHOSPHODIESTERASE PDEF"/>
    <property type="match status" value="1"/>
</dbReference>
<dbReference type="Proteomes" id="UP000669239">
    <property type="component" value="Unassembled WGS sequence"/>
</dbReference>
<evidence type="ECO:0000313" key="5">
    <source>
        <dbReference type="EMBL" id="NSJ48510.1"/>
    </source>
</evidence>
<evidence type="ECO:0000313" key="7">
    <source>
        <dbReference type="Proteomes" id="UP001299608"/>
    </source>
</evidence>
<evidence type="ECO:0000259" key="2">
    <source>
        <dbReference type="PROSITE" id="PS50883"/>
    </source>
</evidence>
<organism evidence="4 7">
    <name type="scientific">Enterocloster aldenensis</name>
    <dbReference type="NCBI Taxonomy" id="358742"/>
    <lineage>
        <taxon>Bacteria</taxon>
        <taxon>Bacillati</taxon>
        <taxon>Bacillota</taxon>
        <taxon>Clostridia</taxon>
        <taxon>Lachnospirales</taxon>
        <taxon>Lachnospiraceae</taxon>
        <taxon>Enterocloster</taxon>
    </lineage>
</organism>
<keyword evidence="1" id="KW-1133">Transmembrane helix</keyword>
<dbReference type="NCBIfam" id="TIGR00254">
    <property type="entry name" value="GGDEF"/>
    <property type="match status" value="1"/>
</dbReference>
<sequence>MKGSDRSKHRIWDTILPLLLCACFIASSLLFLVQMIRKNQGENIEALYNAAEQKKTTIIKQIQGDLQTLEGLAVILGEIGGMEREQLLPILQEINNDNAFIRMGFARPDGSAWLVDLDGSIYEISFRDMEFFQNALHGTSTVSDIYQDERRKDCYVNYYGVNIPDPEGGTTGVLCAVHSADVLRRILDAPVLSGQGFSNIVNGDGDYVLRSINAYPGDILPENRELIREAVGTGGTASFDMLDRTGRKQVSVIIPLLEGRWYLHSMVPDRVLRARYTETAAGIMTIIVVSCCLFALFLSRQRSMAARTQKMLMDLAYRDSLTGLRNFDGFKLDVKPFIERNDLSSYLLWYGDLKKFKFINDILGYEEGDKILRLISEYLKGLEDKDCIVCRISADNFAGIVKYEDQGGLNIRFQGVLDHIKNAGVESQAFIELSVGIYRLSPGDEKLSMDVLMNYANMAHKIAKEKPGSNIALYDSGLRKRQIEDSILESEAEKAIKAGEFKVYMQPKVNIQNNNCLSGAEALVRWLSPSRGLVPPDRFISLFEKSGRIVMLDRYMFEQVCRWYRGYLDKGGHPISIAVNVSKVGLLQKDFIQYYSETKKRFGIPDRCLELEFTEGVLLNDTDMFSDIVRQLQSNGFTCSLDDFGSGYSSLNLLKNLPIDVLKLDIMFFHKSRDMGRERIVISNFIHMAKELNIKTIAEGVEDRDSVEFLRHCGCDVVQGYTFFKPMPLEEFDRLVKEQGRTPLVPKDV</sequence>
<dbReference type="PROSITE" id="PS50887">
    <property type="entry name" value="GGDEF"/>
    <property type="match status" value="1"/>
</dbReference>
<dbReference type="RefSeq" id="WP_165641563.1">
    <property type="nucleotide sequence ID" value="NZ_JAAITT010000008.1"/>
</dbReference>
<dbReference type="InterPro" id="IPR029787">
    <property type="entry name" value="Nucleotide_cyclase"/>
</dbReference>
<reference evidence="4" key="3">
    <citation type="submission" date="2022-01" db="EMBL/GenBank/DDBJ databases">
        <title>Collection of gut derived symbiotic bacterial strains cultured from healthy donors.</title>
        <authorList>
            <person name="Lin H."/>
            <person name="Kohout C."/>
            <person name="Waligurski E."/>
            <person name="Pamer E.G."/>
        </authorList>
    </citation>
    <scope>NUCLEOTIDE SEQUENCE</scope>
    <source>
        <strain evidence="4">DFI.6.55</strain>
    </source>
</reference>